<evidence type="ECO:0000313" key="15">
    <source>
        <dbReference type="Proteomes" id="UP000187209"/>
    </source>
</evidence>
<comment type="catalytic activity">
    <reaction evidence="10">
        <text>L-tyrosyl-[protein] + ATP = O-phospho-L-tyrosyl-[protein] + ADP + H(+)</text>
        <dbReference type="Rhea" id="RHEA:10596"/>
        <dbReference type="Rhea" id="RHEA-COMP:10136"/>
        <dbReference type="Rhea" id="RHEA-COMP:20101"/>
        <dbReference type="ChEBI" id="CHEBI:15378"/>
        <dbReference type="ChEBI" id="CHEBI:30616"/>
        <dbReference type="ChEBI" id="CHEBI:46858"/>
        <dbReference type="ChEBI" id="CHEBI:61978"/>
        <dbReference type="ChEBI" id="CHEBI:456216"/>
        <dbReference type="EC" id="2.7.12.1"/>
    </reaction>
</comment>
<keyword evidence="7 11" id="KW-0067">ATP-binding</keyword>
<dbReference type="PROSITE" id="PS50011">
    <property type="entry name" value="PROTEIN_KINASE_DOM"/>
    <property type="match status" value="1"/>
</dbReference>
<evidence type="ECO:0000259" key="13">
    <source>
        <dbReference type="PROSITE" id="PS50011"/>
    </source>
</evidence>
<comment type="similarity">
    <text evidence="1">Belongs to the protein kinase superfamily. CMGC Ser/Thr protein kinase family. MNB/DYRK subfamily.</text>
</comment>
<dbReference type="Proteomes" id="UP000187209">
    <property type="component" value="Unassembled WGS sequence"/>
</dbReference>
<evidence type="ECO:0000256" key="9">
    <source>
        <dbReference type="ARBA" id="ARBA00049308"/>
    </source>
</evidence>
<dbReference type="PROSITE" id="PS00107">
    <property type="entry name" value="PROTEIN_KINASE_ATP"/>
    <property type="match status" value="1"/>
</dbReference>
<dbReference type="GO" id="GO:0005737">
    <property type="term" value="C:cytoplasm"/>
    <property type="evidence" value="ECO:0007669"/>
    <property type="project" value="TreeGrafter"/>
</dbReference>
<dbReference type="InterPro" id="IPR050494">
    <property type="entry name" value="Ser_Thr_dual-spec_kinase"/>
</dbReference>
<dbReference type="GO" id="GO:0004712">
    <property type="term" value="F:protein serine/threonine/tyrosine kinase activity"/>
    <property type="evidence" value="ECO:0007669"/>
    <property type="project" value="UniProtKB-EC"/>
</dbReference>
<evidence type="ECO:0000256" key="7">
    <source>
        <dbReference type="ARBA" id="ARBA00022840"/>
    </source>
</evidence>
<dbReference type="InterPro" id="IPR042521">
    <property type="entry name" value="DYRK"/>
</dbReference>
<keyword evidence="4" id="KW-0808">Transferase</keyword>
<accession>A0A1R2AU80</accession>
<keyword evidence="3" id="KW-0723">Serine/threonine-protein kinase</keyword>
<evidence type="ECO:0000256" key="2">
    <source>
        <dbReference type="ARBA" id="ARBA00013203"/>
    </source>
</evidence>
<gene>
    <name evidence="14" type="ORF">SteCoe_34576</name>
</gene>
<feature type="domain" description="Protein kinase" evidence="13">
    <location>
        <begin position="198"/>
        <end position="494"/>
    </location>
</feature>
<dbReference type="GO" id="GO:0005524">
    <property type="term" value="F:ATP binding"/>
    <property type="evidence" value="ECO:0007669"/>
    <property type="project" value="UniProtKB-UniRule"/>
</dbReference>
<dbReference type="EMBL" id="MPUH01001389">
    <property type="protein sequence ID" value="OMJ68077.1"/>
    <property type="molecule type" value="Genomic_DNA"/>
</dbReference>
<dbReference type="PANTHER" id="PTHR24058">
    <property type="entry name" value="DUAL SPECIFICITY PROTEIN KINASE"/>
    <property type="match status" value="1"/>
</dbReference>
<dbReference type="InterPro" id="IPR008271">
    <property type="entry name" value="Ser/Thr_kinase_AS"/>
</dbReference>
<name>A0A1R2AU80_9CILI</name>
<dbReference type="GO" id="GO:0005856">
    <property type="term" value="C:cytoskeleton"/>
    <property type="evidence" value="ECO:0007669"/>
    <property type="project" value="TreeGrafter"/>
</dbReference>
<dbReference type="SUPFAM" id="SSF56112">
    <property type="entry name" value="Protein kinase-like (PK-like)"/>
    <property type="match status" value="1"/>
</dbReference>
<evidence type="ECO:0000256" key="3">
    <source>
        <dbReference type="ARBA" id="ARBA00022527"/>
    </source>
</evidence>
<sequence>MQSETIPDLKKKVASKRIFQFLNKNPSEAKAKTFFSKVMQNSLKPLTTIFEDTANHDEAEKIRDSPSAANNENQNNSSKTSPYNASYTARYNLPKDIRGYSPTAGGMLSRSGSLSPRSFMPSRKNEELNFKTKFRLPMTGTQALLLYEDYLTETEKREIEKYEMVYFFGGRVGKLDGNFEDEHGAYKVVFGDHLAFRYEIIELLGKGTFGYVYKCLDYKRDIYVAIKILRKNPKIRRQGENEIKNLELLNEEDLDDSKNLIRMLQCFEFRSHLCISFELLSLNLYQFLKKQKFQGMNPHLIKRIALQILVALRFLHNLGLIHSDLKLENILLKNEGKSSIKMIDFGSAIHYTNPLCCYLQSRYYRAPEVILGAGYDNKIDIWSFGCILTELYTGRPAFPGENEHDQLIRIMSVIGVPPRQVMDKSRRRSTFFNDDNTPKLVKNKRGHVLLPGSRELFEATEKEELSFKDFITKCLEIDPNKRFSAEEALKHPWIKGSRTKGNGPELRIRRLNW</sequence>
<evidence type="ECO:0000256" key="1">
    <source>
        <dbReference type="ARBA" id="ARBA00008867"/>
    </source>
</evidence>
<proteinExistence type="inferred from homology"/>
<dbReference type="OrthoDB" id="9332038at2759"/>
<dbReference type="Pfam" id="PF00069">
    <property type="entry name" value="Pkinase"/>
    <property type="match status" value="1"/>
</dbReference>
<keyword evidence="6" id="KW-0418">Kinase</keyword>
<dbReference type="PROSITE" id="PS00108">
    <property type="entry name" value="PROTEIN_KINASE_ST"/>
    <property type="match status" value="1"/>
</dbReference>
<evidence type="ECO:0000256" key="8">
    <source>
        <dbReference type="ARBA" id="ARBA00049003"/>
    </source>
</evidence>
<evidence type="ECO:0000256" key="12">
    <source>
        <dbReference type="SAM" id="MobiDB-lite"/>
    </source>
</evidence>
<comment type="caution">
    <text evidence="14">The sequence shown here is derived from an EMBL/GenBank/DDBJ whole genome shotgun (WGS) entry which is preliminary data.</text>
</comment>
<dbReference type="InterPro" id="IPR011009">
    <property type="entry name" value="Kinase-like_dom_sf"/>
</dbReference>
<organism evidence="14 15">
    <name type="scientific">Stentor coeruleus</name>
    <dbReference type="NCBI Taxonomy" id="5963"/>
    <lineage>
        <taxon>Eukaryota</taxon>
        <taxon>Sar</taxon>
        <taxon>Alveolata</taxon>
        <taxon>Ciliophora</taxon>
        <taxon>Postciliodesmatophora</taxon>
        <taxon>Heterotrichea</taxon>
        <taxon>Heterotrichida</taxon>
        <taxon>Stentoridae</taxon>
        <taxon>Stentor</taxon>
    </lineage>
</organism>
<protein>
    <recommendedName>
        <fullName evidence="2">dual-specificity kinase</fullName>
        <ecNumber evidence="2">2.7.12.1</ecNumber>
    </recommendedName>
</protein>
<dbReference type="InterPro" id="IPR000719">
    <property type="entry name" value="Prot_kinase_dom"/>
</dbReference>
<dbReference type="InterPro" id="IPR017441">
    <property type="entry name" value="Protein_kinase_ATP_BS"/>
</dbReference>
<evidence type="ECO:0000256" key="4">
    <source>
        <dbReference type="ARBA" id="ARBA00022679"/>
    </source>
</evidence>
<feature type="compositionally biased region" description="Low complexity" evidence="12">
    <location>
        <begin position="65"/>
        <end position="81"/>
    </location>
</feature>
<dbReference type="GO" id="GO:0004674">
    <property type="term" value="F:protein serine/threonine kinase activity"/>
    <property type="evidence" value="ECO:0007669"/>
    <property type="project" value="UniProtKB-KW"/>
</dbReference>
<dbReference type="SMART" id="SM00220">
    <property type="entry name" value="S_TKc"/>
    <property type="match status" value="1"/>
</dbReference>
<comment type="catalytic activity">
    <reaction evidence="9">
        <text>L-threonyl-[protein] + ATP = O-phospho-L-threonyl-[protein] + ADP + H(+)</text>
        <dbReference type="Rhea" id="RHEA:46608"/>
        <dbReference type="Rhea" id="RHEA-COMP:11060"/>
        <dbReference type="Rhea" id="RHEA-COMP:11605"/>
        <dbReference type="ChEBI" id="CHEBI:15378"/>
        <dbReference type="ChEBI" id="CHEBI:30013"/>
        <dbReference type="ChEBI" id="CHEBI:30616"/>
        <dbReference type="ChEBI" id="CHEBI:61977"/>
        <dbReference type="ChEBI" id="CHEBI:456216"/>
        <dbReference type="EC" id="2.7.12.1"/>
    </reaction>
</comment>
<keyword evidence="15" id="KW-1185">Reference proteome</keyword>
<evidence type="ECO:0000256" key="10">
    <source>
        <dbReference type="ARBA" id="ARBA00051680"/>
    </source>
</evidence>
<dbReference type="EC" id="2.7.12.1" evidence="2"/>
<evidence type="ECO:0000313" key="14">
    <source>
        <dbReference type="EMBL" id="OMJ68077.1"/>
    </source>
</evidence>
<evidence type="ECO:0000256" key="6">
    <source>
        <dbReference type="ARBA" id="ARBA00022777"/>
    </source>
</evidence>
<dbReference type="Gene3D" id="3.30.200.20">
    <property type="entry name" value="Phosphorylase Kinase, domain 1"/>
    <property type="match status" value="1"/>
</dbReference>
<keyword evidence="5 11" id="KW-0547">Nucleotide-binding</keyword>
<dbReference type="FunFam" id="1.10.510.10:FF:000624">
    <property type="entry name" value="Mitogen-activated protein kinase"/>
    <property type="match status" value="1"/>
</dbReference>
<comment type="catalytic activity">
    <reaction evidence="8">
        <text>L-seryl-[protein] + ATP = O-phospho-L-seryl-[protein] + ADP + H(+)</text>
        <dbReference type="Rhea" id="RHEA:17989"/>
        <dbReference type="Rhea" id="RHEA-COMP:9863"/>
        <dbReference type="Rhea" id="RHEA-COMP:11604"/>
        <dbReference type="ChEBI" id="CHEBI:15378"/>
        <dbReference type="ChEBI" id="CHEBI:29999"/>
        <dbReference type="ChEBI" id="CHEBI:30616"/>
        <dbReference type="ChEBI" id="CHEBI:83421"/>
        <dbReference type="ChEBI" id="CHEBI:456216"/>
        <dbReference type="EC" id="2.7.12.1"/>
    </reaction>
</comment>
<evidence type="ECO:0000256" key="11">
    <source>
        <dbReference type="PROSITE-ProRule" id="PRU10141"/>
    </source>
</evidence>
<dbReference type="PANTHER" id="PTHR24058:SF22">
    <property type="entry name" value="DUAL SPECIFICITY TYROSINE-PHOSPHORYLATION-REGULATED KINASE 4"/>
    <property type="match status" value="1"/>
</dbReference>
<dbReference type="AlphaFoldDB" id="A0A1R2AU80"/>
<dbReference type="CDD" id="cd14210">
    <property type="entry name" value="PKc_DYRK"/>
    <property type="match status" value="1"/>
</dbReference>
<evidence type="ECO:0000256" key="5">
    <source>
        <dbReference type="ARBA" id="ARBA00022741"/>
    </source>
</evidence>
<feature type="binding site" evidence="11">
    <location>
        <position position="227"/>
    </location>
    <ligand>
        <name>ATP</name>
        <dbReference type="ChEBI" id="CHEBI:30616"/>
    </ligand>
</feature>
<feature type="region of interest" description="Disordered" evidence="12">
    <location>
        <begin position="61"/>
        <end position="85"/>
    </location>
</feature>
<dbReference type="Gene3D" id="1.10.510.10">
    <property type="entry name" value="Transferase(Phosphotransferase) domain 1"/>
    <property type="match status" value="1"/>
</dbReference>
<reference evidence="14 15" key="1">
    <citation type="submission" date="2016-11" db="EMBL/GenBank/DDBJ databases">
        <title>The macronuclear genome of Stentor coeruleus: a giant cell with tiny introns.</title>
        <authorList>
            <person name="Slabodnick M."/>
            <person name="Ruby J.G."/>
            <person name="Reiff S.B."/>
            <person name="Swart E.C."/>
            <person name="Gosai S."/>
            <person name="Prabakaran S."/>
            <person name="Witkowska E."/>
            <person name="Larue G.E."/>
            <person name="Fisher S."/>
            <person name="Freeman R.M."/>
            <person name="Gunawardena J."/>
            <person name="Chu W."/>
            <person name="Stover N.A."/>
            <person name="Gregory B.D."/>
            <person name="Nowacki M."/>
            <person name="Derisi J."/>
            <person name="Roy S.W."/>
            <person name="Marshall W.F."/>
            <person name="Sood P."/>
        </authorList>
    </citation>
    <scope>NUCLEOTIDE SEQUENCE [LARGE SCALE GENOMIC DNA]</scope>
    <source>
        <strain evidence="14">WM001</strain>
    </source>
</reference>
<dbReference type="Gene3D" id="3.30.10.30">
    <property type="entry name" value="DYRK"/>
    <property type="match status" value="1"/>
</dbReference>